<evidence type="ECO:0000313" key="2">
    <source>
        <dbReference type="EMBL" id="GAQ82146.1"/>
    </source>
</evidence>
<keyword evidence="3" id="KW-1185">Reference proteome</keyword>
<name>A0A1Y1I046_KLENI</name>
<dbReference type="Proteomes" id="UP000054558">
    <property type="component" value="Unassembled WGS sequence"/>
</dbReference>
<proteinExistence type="predicted"/>
<dbReference type="EMBL" id="DF237050">
    <property type="protein sequence ID" value="GAQ82146.1"/>
    <property type="molecule type" value="Genomic_DNA"/>
</dbReference>
<feature type="compositionally biased region" description="Basic and acidic residues" evidence="1">
    <location>
        <begin position="323"/>
        <end position="338"/>
    </location>
</feature>
<feature type="compositionally biased region" description="Polar residues" evidence="1">
    <location>
        <begin position="297"/>
        <end position="319"/>
    </location>
</feature>
<feature type="compositionally biased region" description="Low complexity" evidence="1">
    <location>
        <begin position="503"/>
        <end position="517"/>
    </location>
</feature>
<feature type="compositionally biased region" description="Gly residues" evidence="1">
    <location>
        <begin position="362"/>
        <end position="372"/>
    </location>
</feature>
<reference evidence="2 3" key="1">
    <citation type="journal article" date="2014" name="Nat. Commun.">
        <title>Klebsormidium flaccidum genome reveals primary factors for plant terrestrial adaptation.</title>
        <authorList>
            <person name="Hori K."/>
            <person name="Maruyama F."/>
            <person name="Fujisawa T."/>
            <person name="Togashi T."/>
            <person name="Yamamoto N."/>
            <person name="Seo M."/>
            <person name="Sato S."/>
            <person name="Yamada T."/>
            <person name="Mori H."/>
            <person name="Tajima N."/>
            <person name="Moriyama T."/>
            <person name="Ikeuchi M."/>
            <person name="Watanabe M."/>
            <person name="Wada H."/>
            <person name="Kobayashi K."/>
            <person name="Saito M."/>
            <person name="Masuda T."/>
            <person name="Sasaki-Sekimoto Y."/>
            <person name="Mashiguchi K."/>
            <person name="Awai K."/>
            <person name="Shimojima M."/>
            <person name="Masuda S."/>
            <person name="Iwai M."/>
            <person name="Nobusawa T."/>
            <person name="Narise T."/>
            <person name="Kondo S."/>
            <person name="Saito H."/>
            <person name="Sato R."/>
            <person name="Murakawa M."/>
            <person name="Ihara Y."/>
            <person name="Oshima-Yamada Y."/>
            <person name="Ohtaka K."/>
            <person name="Satoh M."/>
            <person name="Sonobe K."/>
            <person name="Ishii M."/>
            <person name="Ohtani R."/>
            <person name="Kanamori-Sato M."/>
            <person name="Honoki R."/>
            <person name="Miyazaki D."/>
            <person name="Mochizuki H."/>
            <person name="Umetsu J."/>
            <person name="Higashi K."/>
            <person name="Shibata D."/>
            <person name="Kamiya Y."/>
            <person name="Sato N."/>
            <person name="Nakamura Y."/>
            <person name="Tabata S."/>
            <person name="Ida S."/>
            <person name="Kurokawa K."/>
            <person name="Ohta H."/>
        </authorList>
    </citation>
    <scope>NUCLEOTIDE SEQUENCE [LARGE SCALE GENOMIC DNA]</scope>
    <source>
        <strain evidence="2 3">NIES-2285</strain>
    </source>
</reference>
<feature type="compositionally biased region" description="Basic residues" evidence="1">
    <location>
        <begin position="461"/>
        <end position="471"/>
    </location>
</feature>
<evidence type="ECO:0000256" key="1">
    <source>
        <dbReference type="SAM" id="MobiDB-lite"/>
    </source>
</evidence>
<organism evidence="2 3">
    <name type="scientific">Klebsormidium nitens</name>
    <name type="common">Green alga</name>
    <name type="synonym">Ulothrix nitens</name>
    <dbReference type="NCBI Taxonomy" id="105231"/>
    <lineage>
        <taxon>Eukaryota</taxon>
        <taxon>Viridiplantae</taxon>
        <taxon>Streptophyta</taxon>
        <taxon>Klebsormidiophyceae</taxon>
        <taxon>Klebsormidiales</taxon>
        <taxon>Klebsormidiaceae</taxon>
        <taxon>Klebsormidium</taxon>
    </lineage>
</organism>
<feature type="region of interest" description="Disordered" evidence="1">
    <location>
        <begin position="129"/>
        <end position="206"/>
    </location>
</feature>
<accession>A0A1Y1I046</accession>
<feature type="region of interest" description="Disordered" evidence="1">
    <location>
        <begin position="492"/>
        <end position="565"/>
    </location>
</feature>
<feature type="compositionally biased region" description="Basic and acidic residues" evidence="1">
    <location>
        <begin position="159"/>
        <end position="169"/>
    </location>
</feature>
<feature type="compositionally biased region" description="Polar residues" evidence="1">
    <location>
        <begin position="185"/>
        <end position="196"/>
    </location>
</feature>
<feature type="compositionally biased region" description="Acidic residues" evidence="1">
    <location>
        <begin position="531"/>
        <end position="558"/>
    </location>
</feature>
<feature type="compositionally biased region" description="Basic and acidic residues" evidence="1">
    <location>
        <begin position="350"/>
        <end position="359"/>
    </location>
</feature>
<feature type="region of interest" description="Disordered" evidence="1">
    <location>
        <begin position="297"/>
        <end position="473"/>
    </location>
</feature>
<evidence type="ECO:0000313" key="3">
    <source>
        <dbReference type="Proteomes" id="UP000054558"/>
    </source>
</evidence>
<dbReference type="AlphaFoldDB" id="A0A1Y1I046"/>
<sequence length="665" mass="72884">MVHSGSYESRIGKPAVRTLRRWYKDLKDRIETAFEKLTVDRVRMMNFKTRKEDILWREAIFKETMEDTDGGELEVKNGKSYTWPTESFNKSFSQIVEHFKELRLHPERYAEQQSKKATKYKATRIQAQGGKAAEGVSPSYAGGQAQAPGESGNGAQHAKAQEVRRKGGDRPQPNKRCETVPTPGNEANRQGLQGTSEAAEEQPARSRCVISSCTVTTGRPAHMCHVCEKPVHNLCMQKMMLDRFGVENYDGADFLCETHAAEKSGFKQVERSGGTSFIVTPPKSSSPEPVWEVLPAATSTGQDKPSSSSVPQNTVQQQGAAVDGKEKGEQDGKTDQQARGDNQTGGNVTNEKRKRDARAEGSGSGNGKGTGSGEEPPKKAKSTGSNLQKGKKRIEPRKEESGEDATQGPGAGEEERGAGSVPQTIDPQQIEGKDQERNGTEPTEETGTGRTETAGDEVSARPKRNAVRQRKFHEPGLCKAVGCECEFGQAGKAGEAACETAKGKSAAKASGKRNNIAKAEKKKRKRKGGENEEESEEEMDLDGDVIESSDPGSDEEPISDLPIGGAFEDKHEKIDKHMQAKYEVIAMKFLRVKFAYQVTRKEAIKAINGLKLENISKSPELETFDTPYLLKLLSEGAIDDERVYIANKKWREDGVKLTPNEVFVS</sequence>
<gene>
    <name evidence="2" type="ORF">KFL_001010310</name>
</gene>
<protein>
    <submittedName>
        <fullName evidence="2">Uncharacterized protein</fullName>
    </submittedName>
</protein>
<feature type="compositionally biased region" description="Polar residues" evidence="1">
    <location>
        <begin position="339"/>
        <end position="349"/>
    </location>
</feature>